<dbReference type="SUPFAM" id="SSF54637">
    <property type="entry name" value="Thioesterase/thiol ester dehydrase-isomerase"/>
    <property type="match status" value="1"/>
</dbReference>
<dbReference type="AlphaFoldDB" id="A0A4R7B104"/>
<sequence length="148" mass="16544">MARIQLSLPDPVLFETVLDVRIGDINYGNHMANDAILRYAHEARLRFLQHLGYSELDIEGYGIIVADAAISYKAEVFHGMQLRIRIGVSDHARHGFDLIYQAIDDKTGREVARLKTGIVFFDYSNRKIALIPPAFLARFQAAAGGTTP</sequence>
<protein>
    <submittedName>
        <fullName evidence="3">Acyl-CoA thioesterase FadM</fullName>
    </submittedName>
</protein>
<dbReference type="InterPro" id="IPR050563">
    <property type="entry name" value="4-hydroxybenzoyl-CoA_TE"/>
</dbReference>
<comment type="caution">
    <text evidence="3">The sequence shown here is derived from an EMBL/GenBank/DDBJ whole genome shotgun (WGS) entry which is preliminary data.</text>
</comment>
<gene>
    <name evidence="3" type="ORF">DFP86_11534</name>
</gene>
<organism evidence="3 4">
    <name type="scientific">Paludibacterium purpuratum</name>
    <dbReference type="NCBI Taxonomy" id="1144873"/>
    <lineage>
        <taxon>Bacteria</taxon>
        <taxon>Pseudomonadati</taxon>
        <taxon>Pseudomonadota</taxon>
        <taxon>Betaproteobacteria</taxon>
        <taxon>Neisseriales</taxon>
        <taxon>Chromobacteriaceae</taxon>
        <taxon>Paludibacterium</taxon>
    </lineage>
</organism>
<dbReference type="Gene3D" id="3.10.129.10">
    <property type="entry name" value="Hotdog Thioesterase"/>
    <property type="match status" value="1"/>
</dbReference>
<dbReference type="EMBL" id="SNZP01000015">
    <property type="protein sequence ID" value="TDR73003.1"/>
    <property type="molecule type" value="Genomic_DNA"/>
</dbReference>
<comment type="similarity">
    <text evidence="1">Belongs to the 4-hydroxybenzoyl-CoA thioesterase family.</text>
</comment>
<dbReference type="GO" id="GO:0047617">
    <property type="term" value="F:fatty acyl-CoA hydrolase activity"/>
    <property type="evidence" value="ECO:0007669"/>
    <property type="project" value="TreeGrafter"/>
</dbReference>
<dbReference type="InterPro" id="IPR029069">
    <property type="entry name" value="HotDog_dom_sf"/>
</dbReference>
<dbReference type="Pfam" id="PF13279">
    <property type="entry name" value="4HBT_2"/>
    <property type="match status" value="1"/>
</dbReference>
<dbReference type="Proteomes" id="UP000295611">
    <property type="component" value="Unassembled WGS sequence"/>
</dbReference>
<reference evidence="3 4" key="1">
    <citation type="submission" date="2019-03" db="EMBL/GenBank/DDBJ databases">
        <title>Genomic Encyclopedia of Type Strains, Phase III (KMG-III): the genomes of soil and plant-associated and newly described type strains.</title>
        <authorList>
            <person name="Whitman W."/>
        </authorList>
    </citation>
    <scope>NUCLEOTIDE SEQUENCE [LARGE SCALE GENOMIC DNA]</scope>
    <source>
        <strain evidence="3 4">CECT 8976</strain>
    </source>
</reference>
<dbReference type="CDD" id="cd00586">
    <property type="entry name" value="4HBT"/>
    <property type="match status" value="1"/>
</dbReference>
<evidence type="ECO:0000313" key="3">
    <source>
        <dbReference type="EMBL" id="TDR73003.1"/>
    </source>
</evidence>
<evidence type="ECO:0000256" key="2">
    <source>
        <dbReference type="ARBA" id="ARBA00022801"/>
    </source>
</evidence>
<dbReference type="RefSeq" id="WP_133683228.1">
    <property type="nucleotide sequence ID" value="NZ_SNZP01000015.1"/>
</dbReference>
<evidence type="ECO:0000256" key="1">
    <source>
        <dbReference type="ARBA" id="ARBA00005953"/>
    </source>
</evidence>
<dbReference type="OrthoDB" id="333038at2"/>
<dbReference type="PANTHER" id="PTHR31793:SF27">
    <property type="entry name" value="NOVEL THIOESTERASE SUPERFAMILY DOMAIN AND SAPOSIN A-TYPE DOMAIN CONTAINING PROTEIN (0610012H03RIK)"/>
    <property type="match status" value="1"/>
</dbReference>
<keyword evidence="2" id="KW-0378">Hydrolase</keyword>
<dbReference type="PANTHER" id="PTHR31793">
    <property type="entry name" value="4-HYDROXYBENZOYL-COA THIOESTERASE FAMILY MEMBER"/>
    <property type="match status" value="1"/>
</dbReference>
<name>A0A4R7B104_9NEIS</name>
<proteinExistence type="inferred from homology"/>
<accession>A0A4R7B104</accession>
<evidence type="ECO:0000313" key="4">
    <source>
        <dbReference type="Proteomes" id="UP000295611"/>
    </source>
</evidence>
<keyword evidence="4" id="KW-1185">Reference proteome</keyword>